<dbReference type="Pfam" id="PF00528">
    <property type="entry name" value="BPD_transp_1"/>
    <property type="match status" value="1"/>
</dbReference>
<evidence type="ECO:0000256" key="6">
    <source>
        <dbReference type="ARBA" id="ARBA00023136"/>
    </source>
</evidence>
<evidence type="ECO:0000256" key="3">
    <source>
        <dbReference type="ARBA" id="ARBA00022475"/>
    </source>
</evidence>
<evidence type="ECO:0000256" key="1">
    <source>
        <dbReference type="ARBA" id="ARBA00004651"/>
    </source>
</evidence>
<evidence type="ECO:0000313" key="9">
    <source>
        <dbReference type="EMBL" id="HGB31650.1"/>
    </source>
</evidence>
<evidence type="ECO:0000256" key="5">
    <source>
        <dbReference type="ARBA" id="ARBA00022989"/>
    </source>
</evidence>
<dbReference type="SUPFAM" id="SSF161098">
    <property type="entry name" value="MetI-like"/>
    <property type="match status" value="1"/>
</dbReference>
<evidence type="ECO:0000256" key="2">
    <source>
        <dbReference type="ARBA" id="ARBA00022448"/>
    </source>
</evidence>
<evidence type="ECO:0000256" key="7">
    <source>
        <dbReference type="RuleBase" id="RU363032"/>
    </source>
</evidence>
<keyword evidence="6 7" id="KW-0472">Membrane</keyword>
<feature type="transmembrane region" description="Helical" evidence="7">
    <location>
        <begin position="108"/>
        <end position="128"/>
    </location>
</feature>
<feature type="transmembrane region" description="Helical" evidence="7">
    <location>
        <begin position="148"/>
        <end position="168"/>
    </location>
</feature>
<dbReference type="EMBL" id="DTGA01000189">
    <property type="protein sequence ID" value="HGB31650.1"/>
    <property type="molecule type" value="Genomic_DNA"/>
</dbReference>
<feature type="transmembrane region" description="Helical" evidence="7">
    <location>
        <begin position="214"/>
        <end position="234"/>
    </location>
</feature>
<dbReference type="GO" id="GO:0005886">
    <property type="term" value="C:plasma membrane"/>
    <property type="evidence" value="ECO:0007669"/>
    <property type="project" value="UniProtKB-SubCell"/>
</dbReference>
<keyword evidence="5 7" id="KW-1133">Transmembrane helix</keyword>
<feature type="transmembrane region" description="Helical" evidence="7">
    <location>
        <begin position="12"/>
        <end position="39"/>
    </location>
</feature>
<comment type="subcellular location">
    <subcellularLocation>
        <location evidence="1 7">Cell membrane</location>
        <topology evidence="1 7">Multi-pass membrane protein</topology>
    </subcellularLocation>
</comment>
<evidence type="ECO:0000259" key="8">
    <source>
        <dbReference type="PROSITE" id="PS50928"/>
    </source>
</evidence>
<name>A0A7C3WS51_9BACT</name>
<evidence type="ECO:0000256" key="4">
    <source>
        <dbReference type="ARBA" id="ARBA00022692"/>
    </source>
</evidence>
<dbReference type="PANTHER" id="PTHR30193:SF37">
    <property type="entry name" value="INNER MEMBRANE ABC TRANSPORTER PERMEASE PROTEIN YCJO"/>
    <property type="match status" value="1"/>
</dbReference>
<proteinExistence type="inferred from homology"/>
<dbReference type="Gene3D" id="1.10.3720.10">
    <property type="entry name" value="MetI-like"/>
    <property type="match status" value="1"/>
</dbReference>
<protein>
    <submittedName>
        <fullName evidence="9">Sugar ABC transporter permease</fullName>
    </submittedName>
</protein>
<sequence length="293" mass="33302">MNTKLRKNLEGLLYILPFGIFWLIFSAFPTLYGFFISLFEWNPLKGSKFVGLNNYIYFFTHDRFWNSLYRTLEFAVIFIFLTIFIALFFALILYFCSKDKLRAFSESVLFFPYLLNVSVIALIWKWLFDPDFGLLTYFMSIFLGKAPRLLNSTLWAIPVIAIASAWWLSGYRTTIFLTALESVPKDLVEAARIDGANTWTIIRKVLLPLIKPQFLFSLVLTTISGFTALGQVMIMTDGGPGYASEVLALYLYRLGFQYFDMGKAAAAGSILVIIMLILTLSGIKVIGLGGEIE</sequence>
<dbReference type="PROSITE" id="PS50928">
    <property type="entry name" value="ABC_TM1"/>
    <property type="match status" value="1"/>
</dbReference>
<comment type="caution">
    <text evidence="9">The sequence shown here is derived from an EMBL/GenBank/DDBJ whole genome shotgun (WGS) entry which is preliminary data.</text>
</comment>
<feature type="transmembrane region" description="Helical" evidence="7">
    <location>
        <begin position="264"/>
        <end position="287"/>
    </location>
</feature>
<feature type="domain" description="ABC transmembrane type-1" evidence="8">
    <location>
        <begin position="68"/>
        <end position="282"/>
    </location>
</feature>
<dbReference type="InterPro" id="IPR000515">
    <property type="entry name" value="MetI-like"/>
</dbReference>
<dbReference type="GO" id="GO:0055085">
    <property type="term" value="P:transmembrane transport"/>
    <property type="evidence" value="ECO:0007669"/>
    <property type="project" value="InterPro"/>
</dbReference>
<dbReference type="CDD" id="cd06261">
    <property type="entry name" value="TM_PBP2"/>
    <property type="match status" value="1"/>
</dbReference>
<feature type="transmembrane region" description="Helical" evidence="7">
    <location>
        <begin position="74"/>
        <end position="96"/>
    </location>
</feature>
<reference evidence="9" key="1">
    <citation type="journal article" date="2020" name="mSystems">
        <title>Genome- and Community-Level Interaction Insights into Carbon Utilization and Element Cycling Functions of Hydrothermarchaeota in Hydrothermal Sediment.</title>
        <authorList>
            <person name="Zhou Z."/>
            <person name="Liu Y."/>
            <person name="Xu W."/>
            <person name="Pan J."/>
            <person name="Luo Z.H."/>
            <person name="Li M."/>
        </authorList>
    </citation>
    <scope>NUCLEOTIDE SEQUENCE [LARGE SCALE GENOMIC DNA]</scope>
    <source>
        <strain evidence="9">SpSt-751</strain>
    </source>
</reference>
<organism evidence="9">
    <name type="scientific">Dictyoglomus turgidum</name>
    <dbReference type="NCBI Taxonomy" id="513050"/>
    <lineage>
        <taxon>Bacteria</taxon>
        <taxon>Pseudomonadati</taxon>
        <taxon>Dictyoglomota</taxon>
        <taxon>Dictyoglomia</taxon>
        <taxon>Dictyoglomales</taxon>
        <taxon>Dictyoglomaceae</taxon>
        <taxon>Dictyoglomus</taxon>
    </lineage>
</organism>
<keyword evidence="3" id="KW-1003">Cell membrane</keyword>
<gene>
    <name evidence="9" type="ORF">ENV35_07235</name>
</gene>
<comment type="similarity">
    <text evidence="7">Belongs to the binding-protein-dependent transport system permease family.</text>
</comment>
<dbReference type="InterPro" id="IPR051393">
    <property type="entry name" value="ABC_transporter_permease"/>
</dbReference>
<accession>A0A7C3WS51</accession>
<dbReference type="AlphaFoldDB" id="A0A7C3WS51"/>
<keyword evidence="2 7" id="KW-0813">Transport</keyword>
<dbReference type="PANTHER" id="PTHR30193">
    <property type="entry name" value="ABC TRANSPORTER PERMEASE PROTEIN"/>
    <property type="match status" value="1"/>
</dbReference>
<dbReference type="InterPro" id="IPR035906">
    <property type="entry name" value="MetI-like_sf"/>
</dbReference>
<keyword evidence="4 7" id="KW-0812">Transmembrane</keyword>